<dbReference type="InterPro" id="IPR000182">
    <property type="entry name" value="GNAT_dom"/>
</dbReference>
<organism evidence="2">
    <name type="scientific">uncultured Anaerotruncus sp</name>
    <dbReference type="NCBI Taxonomy" id="905011"/>
    <lineage>
        <taxon>Bacteria</taxon>
        <taxon>Bacillati</taxon>
        <taxon>Bacillota</taxon>
        <taxon>Clostridia</taxon>
        <taxon>Eubacteriales</taxon>
        <taxon>Oscillospiraceae</taxon>
        <taxon>Anaerotruncus</taxon>
        <taxon>environmental samples</taxon>
    </lineage>
</organism>
<dbReference type="Pfam" id="PF00583">
    <property type="entry name" value="Acetyltransf_1"/>
    <property type="match status" value="1"/>
</dbReference>
<evidence type="ECO:0000313" key="2">
    <source>
        <dbReference type="EMBL" id="VYT17776.1"/>
    </source>
</evidence>
<reference evidence="2" key="1">
    <citation type="submission" date="2019-11" db="EMBL/GenBank/DDBJ databases">
        <authorList>
            <person name="Feng L."/>
        </authorList>
    </citation>
    <scope>NUCLEOTIDE SEQUENCE</scope>
    <source>
        <strain evidence="2">AundefinedLFYP135</strain>
    </source>
</reference>
<feature type="domain" description="N-acetyltransferase" evidence="1">
    <location>
        <begin position="113"/>
        <end position="259"/>
    </location>
</feature>
<protein>
    <submittedName>
        <fullName evidence="2">Acetyltransferase (GNAT) family protein</fullName>
    </submittedName>
</protein>
<dbReference type="CDD" id="cd04301">
    <property type="entry name" value="NAT_SF"/>
    <property type="match status" value="1"/>
</dbReference>
<sequence>MIRFLERELLPRWEAACRLEPVFGGKLEALLAVYGMNSPHCDFWVALDGEGLPAGGVGREGDTLTLALSQRVDTEELTQFLAAVGGSRAEGRDPYLSSLAERCGCAPRSAPLLEYRGPSPPWAAREADRLTDVYRLLCASDPSFEKNAPYGPWLCGFSARVRSGRAAAFLCQEGGKPVSTASVYHLGAGYGMIGSVATLPAYRGKGYASQAVLAAAGWVMCRGAIPVLLPAGEELLPFYTHLGFSPWGEAGQFFFAPTK</sequence>
<dbReference type="Gene3D" id="3.40.630.30">
    <property type="match status" value="1"/>
</dbReference>
<dbReference type="EMBL" id="CACRSL010000003">
    <property type="protein sequence ID" value="VYT17776.1"/>
    <property type="molecule type" value="Genomic_DNA"/>
</dbReference>
<dbReference type="AlphaFoldDB" id="A0A6N2URL9"/>
<keyword evidence="2" id="KW-0808">Transferase</keyword>
<name>A0A6N2URL9_9FIRM</name>
<dbReference type="SUPFAM" id="SSF55729">
    <property type="entry name" value="Acyl-CoA N-acyltransferases (Nat)"/>
    <property type="match status" value="1"/>
</dbReference>
<dbReference type="GO" id="GO:0016747">
    <property type="term" value="F:acyltransferase activity, transferring groups other than amino-acyl groups"/>
    <property type="evidence" value="ECO:0007669"/>
    <property type="project" value="InterPro"/>
</dbReference>
<accession>A0A6N2URL9</accession>
<dbReference type="PROSITE" id="PS51186">
    <property type="entry name" value="GNAT"/>
    <property type="match status" value="1"/>
</dbReference>
<evidence type="ECO:0000259" key="1">
    <source>
        <dbReference type="PROSITE" id="PS51186"/>
    </source>
</evidence>
<proteinExistence type="predicted"/>
<gene>
    <name evidence="2" type="ORF">AULFYP135_01969</name>
</gene>
<dbReference type="InterPro" id="IPR016181">
    <property type="entry name" value="Acyl_CoA_acyltransferase"/>
</dbReference>